<reference evidence="2 3" key="1">
    <citation type="submission" date="2024-08" db="EMBL/GenBank/DDBJ databases">
        <title>Insights into the chromosomal genome structure of Flemingia macrophylla.</title>
        <authorList>
            <person name="Ding Y."/>
            <person name="Zhao Y."/>
            <person name="Bi W."/>
            <person name="Wu M."/>
            <person name="Zhao G."/>
            <person name="Gong Y."/>
            <person name="Li W."/>
            <person name="Zhang P."/>
        </authorList>
    </citation>
    <scope>NUCLEOTIDE SEQUENCE [LARGE SCALE GENOMIC DNA]</scope>
    <source>
        <strain evidence="2">DYQJB</strain>
        <tissue evidence="2">Leaf</tissue>
    </source>
</reference>
<dbReference type="InterPro" id="IPR052929">
    <property type="entry name" value="RNase_H-like_EbsB-rel"/>
</dbReference>
<dbReference type="Pfam" id="PF13456">
    <property type="entry name" value="RVT_3"/>
    <property type="match status" value="1"/>
</dbReference>
<accession>A0ABD1NIR7</accession>
<dbReference type="AlphaFoldDB" id="A0ABD1NIR7"/>
<evidence type="ECO:0000313" key="2">
    <source>
        <dbReference type="EMBL" id="KAL2348019.1"/>
    </source>
</evidence>
<dbReference type="InterPro" id="IPR036397">
    <property type="entry name" value="RNaseH_sf"/>
</dbReference>
<dbReference type="SUPFAM" id="SSF53098">
    <property type="entry name" value="Ribonuclease H-like"/>
    <property type="match status" value="1"/>
</dbReference>
<feature type="domain" description="RNase H type-1" evidence="1">
    <location>
        <begin position="53"/>
        <end position="129"/>
    </location>
</feature>
<dbReference type="Gene3D" id="3.30.420.10">
    <property type="entry name" value="Ribonuclease H-like superfamily/Ribonuclease H"/>
    <property type="match status" value="1"/>
</dbReference>
<gene>
    <name evidence="2" type="ORF">Fmac_002019</name>
</gene>
<evidence type="ECO:0000259" key="1">
    <source>
        <dbReference type="Pfam" id="PF13456"/>
    </source>
</evidence>
<dbReference type="Proteomes" id="UP001603857">
    <property type="component" value="Unassembled WGS sequence"/>
</dbReference>
<dbReference type="EMBL" id="JBGMDY010000001">
    <property type="protein sequence ID" value="KAL2348019.1"/>
    <property type="molecule type" value="Genomic_DNA"/>
</dbReference>
<dbReference type="PANTHER" id="PTHR47074:SF48">
    <property type="entry name" value="POLYNUCLEOTIDYL TRANSFERASE, RIBONUCLEASE H-LIKE SUPERFAMILY PROTEIN"/>
    <property type="match status" value="1"/>
</dbReference>
<organism evidence="2 3">
    <name type="scientific">Flemingia macrophylla</name>
    <dbReference type="NCBI Taxonomy" id="520843"/>
    <lineage>
        <taxon>Eukaryota</taxon>
        <taxon>Viridiplantae</taxon>
        <taxon>Streptophyta</taxon>
        <taxon>Embryophyta</taxon>
        <taxon>Tracheophyta</taxon>
        <taxon>Spermatophyta</taxon>
        <taxon>Magnoliopsida</taxon>
        <taxon>eudicotyledons</taxon>
        <taxon>Gunneridae</taxon>
        <taxon>Pentapetalae</taxon>
        <taxon>rosids</taxon>
        <taxon>fabids</taxon>
        <taxon>Fabales</taxon>
        <taxon>Fabaceae</taxon>
        <taxon>Papilionoideae</taxon>
        <taxon>50 kb inversion clade</taxon>
        <taxon>NPAAA clade</taxon>
        <taxon>indigoferoid/millettioid clade</taxon>
        <taxon>Phaseoleae</taxon>
        <taxon>Flemingia</taxon>
    </lineage>
</organism>
<name>A0ABD1NIR7_9FABA</name>
<dbReference type="InterPro" id="IPR002156">
    <property type="entry name" value="RNaseH_domain"/>
</dbReference>
<comment type="caution">
    <text evidence="2">The sequence shown here is derived from an EMBL/GenBank/DDBJ whole genome shotgun (WGS) entry which is preliminary data.</text>
</comment>
<dbReference type="PANTHER" id="PTHR47074">
    <property type="entry name" value="BNAC02G40300D PROTEIN"/>
    <property type="match status" value="1"/>
</dbReference>
<evidence type="ECO:0000313" key="3">
    <source>
        <dbReference type="Proteomes" id="UP001603857"/>
    </source>
</evidence>
<proteinExistence type="predicted"/>
<keyword evidence="3" id="KW-1185">Reference proteome</keyword>
<sequence length="141" mass="16104">MSYLQYREKALPQPKHNILIKWLHARKIAPAQVRPASSLIRWIMLPQGLFTCNVDATIFQDAQCFGYGICIHNPDGIFISTCTRWQTGTPQVHEAEAIAVTKSIQWLVQSQISDWHIKTDCQRVVNDLQSALFEGHIHGHE</sequence>
<protein>
    <recommendedName>
        <fullName evidence="1">RNase H type-1 domain-containing protein</fullName>
    </recommendedName>
</protein>
<dbReference type="InterPro" id="IPR012337">
    <property type="entry name" value="RNaseH-like_sf"/>
</dbReference>